<protein>
    <submittedName>
        <fullName evidence="2">LALA0S06e07580g1_1</fullName>
    </submittedName>
</protein>
<feature type="region of interest" description="Disordered" evidence="1">
    <location>
        <begin position="1"/>
        <end position="104"/>
    </location>
</feature>
<feature type="compositionally biased region" description="Polar residues" evidence="1">
    <location>
        <begin position="327"/>
        <end position="343"/>
    </location>
</feature>
<dbReference type="STRING" id="1245769.A0A0C7NBL5"/>
<keyword evidence="3" id="KW-1185">Reference proteome</keyword>
<dbReference type="EMBL" id="LN736365">
    <property type="protein sequence ID" value="CEP62948.1"/>
    <property type="molecule type" value="Genomic_DNA"/>
</dbReference>
<evidence type="ECO:0000256" key="1">
    <source>
        <dbReference type="SAM" id="MobiDB-lite"/>
    </source>
</evidence>
<dbReference type="Proteomes" id="UP000054304">
    <property type="component" value="Unassembled WGS sequence"/>
</dbReference>
<dbReference type="RefSeq" id="XP_022629170.1">
    <property type="nucleotide sequence ID" value="XM_022772025.1"/>
</dbReference>
<dbReference type="GeneID" id="34686436"/>
<feature type="compositionally biased region" description="Polar residues" evidence="1">
    <location>
        <begin position="150"/>
        <end position="167"/>
    </location>
</feature>
<accession>A0A0C7NBL5</accession>
<sequence>MSTDTMYLNSSRRLPAAGRNKTSQLQKPEKKTTKNHRKNKTRQEGNVVEDSVPLSQPQALPNGEKPNFGGSTKKERKSNNKRPDNSGASSSHDKAAKSTSSTTAHALELTSTQAGRKTAELLAQNLKDVVLVENDKGGLTSIPRVDQRTNRQMTPQALPSASPTQSPLPLPIKEHSTPIHCPLPLLQPGPHLNQNQHQPQFQQILPNQHFPPHYQNQSLQQSTMNHQMYAYQNQQMYSHQNRLPPIAPLGMQHLGSNYSISSGAPPYFNSMHHAPFMNANAPQTAGFYGIPPPAPPPMGALPGQYPQMHSMFNSASQPLRSVAAHPSSDSTGSEISGPVTLSSKEPRVSSSSSVSSGTADIGMGSTSEKKHSKKSQAGAKLVRGGYAGASFATNVPAVTNLPKPSFT</sequence>
<evidence type="ECO:0000313" key="2">
    <source>
        <dbReference type="EMBL" id="CEP62948.1"/>
    </source>
</evidence>
<feature type="region of interest" description="Disordered" evidence="1">
    <location>
        <begin position="317"/>
        <end position="378"/>
    </location>
</feature>
<organism evidence="2 3">
    <name type="scientific">Lachancea lanzarotensis</name>
    <dbReference type="NCBI Taxonomy" id="1245769"/>
    <lineage>
        <taxon>Eukaryota</taxon>
        <taxon>Fungi</taxon>
        <taxon>Dikarya</taxon>
        <taxon>Ascomycota</taxon>
        <taxon>Saccharomycotina</taxon>
        <taxon>Saccharomycetes</taxon>
        <taxon>Saccharomycetales</taxon>
        <taxon>Saccharomycetaceae</taxon>
        <taxon>Lachancea</taxon>
    </lineage>
</organism>
<dbReference type="AlphaFoldDB" id="A0A0C7NBL5"/>
<evidence type="ECO:0000313" key="3">
    <source>
        <dbReference type="Proteomes" id="UP000054304"/>
    </source>
</evidence>
<feature type="compositionally biased region" description="Polar residues" evidence="1">
    <location>
        <begin position="1"/>
        <end position="12"/>
    </location>
</feature>
<reference evidence="2 3" key="1">
    <citation type="submission" date="2014-12" db="EMBL/GenBank/DDBJ databases">
        <authorList>
            <person name="Neuveglise Cecile"/>
        </authorList>
    </citation>
    <scope>NUCLEOTIDE SEQUENCE [LARGE SCALE GENOMIC DNA]</scope>
    <source>
        <strain evidence="2 3">CBS 12615</strain>
    </source>
</reference>
<name>A0A0C7NBL5_9SACH</name>
<gene>
    <name evidence="2" type="ORF">LALA0_S06e07580g</name>
</gene>
<feature type="region of interest" description="Disordered" evidence="1">
    <location>
        <begin position="148"/>
        <end position="167"/>
    </location>
</feature>
<dbReference type="HOGENOM" id="CLU_676271_0_0_1"/>
<dbReference type="OrthoDB" id="4069652at2759"/>
<proteinExistence type="predicted"/>